<dbReference type="Proteomes" id="UP000789570">
    <property type="component" value="Unassembled WGS sequence"/>
</dbReference>
<comment type="caution">
    <text evidence="1">The sequence shown here is derived from an EMBL/GenBank/DDBJ whole genome shotgun (WGS) entry which is preliminary data.</text>
</comment>
<feature type="non-terminal residue" evidence="1">
    <location>
        <position position="115"/>
    </location>
</feature>
<accession>A0A9N9NZB6</accession>
<reference evidence="1" key="1">
    <citation type="submission" date="2021-06" db="EMBL/GenBank/DDBJ databases">
        <authorList>
            <person name="Kallberg Y."/>
            <person name="Tangrot J."/>
            <person name="Rosling A."/>
        </authorList>
    </citation>
    <scope>NUCLEOTIDE SEQUENCE</scope>
    <source>
        <strain evidence="1">UK204</strain>
    </source>
</reference>
<keyword evidence="2" id="KW-1185">Reference proteome</keyword>
<dbReference type="EMBL" id="CAJVPQ010030842">
    <property type="protein sequence ID" value="CAG8777568.1"/>
    <property type="molecule type" value="Genomic_DNA"/>
</dbReference>
<sequence length="115" mass="13094">PFILPESFTMVSNSRRKKKKGSDIVEIPDKSSTSPLYILFIIKLQTRKVLSNIKKQKDIIKSSTSRGPSIILASKNQHMNAEHQNIPQNLLIPYIQIPVDKVNKLNDLTVNTRKN</sequence>
<protein>
    <submittedName>
        <fullName evidence="1">714_t:CDS:1</fullName>
    </submittedName>
</protein>
<gene>
    <name evidence="1" type="ORF">FCALED_LOCUS17920</name>
</gene>
<organism evidence="1 2">
    <name type="scientific">Funneliformis caledonium</name>
    <dbReference type="NCBI Taxonomy" id="1117310"/>
    <lineage>
        <taxon>Eukaryota</taxon>
        <taxon>Fungi</taxon>
        <taxon>Fungi incertae sedis</taxon>
        <taxon>Mucoromycota</taxon>
        <taxon>Glomeromycotina</taxon>
        <taxon>Glomeromycetes</taxon>
        <taxon>Glomerales</taxon>
        <taxon>Glomeraceae</taxon>
        <taxon>Funneliformis</taxon>
    </lineage>
</organism>
<dbReference type="AlphaFoldDB" id="A0A9N9NZB6"/>
<feature type="non-terminal residue" evidence="1">
    <location>
        <position position="1"/>
    </location>
</feature>
<evidence type="ECO:0000313" key="1">
    <source>
        <dbReference type="EMBL" id="CAG8777568.1"/>
    </source>
</evidence>
<evidence type="ECO:0000313" key="2">
    <source>
        <dbReference type="Proteomes" id="UP000789570"/>
    </source>
</evidence>
<proteinExistence type="predicted"/>
<name>A0A9N9NZB6_9GLOM</name>